<evidence type="ECO:0000256" key="1">
    <source>
        <dbReference type="SAM" id="SignalP"/>
    </source>
</evidence>
<name>A0ABS4AYM9_9PROT</name>
<sequence length="119" mass="13430">MRAMMFGLLAMLAATGAAEAAPERRCGWLHNPTPGNHWLDDRDGEWILSSQGGPELPGMRRIPDMTTREWVRTNGYYGYGCACLTMEVNRAQRQVLRVVAAEQLPLSRCRADRSLRRPD</sequence>
<dbReference type="Pfam" id="PF13316">
    <property type="entry name" value="DUF4087"/>
    <property type="match status" value="1"/>
</dbReference>
<organism evidence="2 3">
    <name type="scientific">Roseomonas nitratireducens</name>
    <dbReference type="NCBI Taxonomy" id="2820810"/>
    <lineage>
        <taxon>Bacteria</taxon>
        <taxon>Pseudomonadati</taxon>
        <taxon>Pseudomonadota</taxon>
        <taxon>Alphaproteobacteria</taxon>
        <taxon>Acetobacterales</taxon>
        <taxon>Roseomonadaceae</taxon>
        <taxon>Roseomonas</taxon>
    </lineage>
</organism>
<comment type="caution">
    <text evidence="2">The sequence shown here is derived from an EMBL/GenBank/DDBJ whole genome shotgun (WGS) entry which is preliminary data.</text>
</comment>
<keyword evidence="3" id="KW-1185">Reference proteome</keyword>
<evidence type="ECO:0000313" key="2">
    <source>
        <dbReference type="EMBL" id="MBP0466402.1"/>
    </source>
</evidence>
<dbReference type="RefSeq" id="WP_209353801.1">
    <property type="nucleotide sequence ID" value="NZ_JAGIYZ010000027.1"/>
</dbReference>
<reference evidence="2 3" key="1">
    <citation type="submission" date="2021-03" db="EMBL/GenBank/DDBJ databases">
        <authorList>
            <person name="So Y."/>
        </authorList>
    </citation>
    <scope>NUCLEOTIDE SEQUENCE [LARGE SCALE GENOMIC DNA]</scope>
    <source>
        <strain evidence="2 3">PWR1</strain>
    </source>
</reference>
<gene>
    <name evidence="2" type="ORF">J5Y09_20910</name>
</gene>
<proteinExistence type="predicted"/>
<dbReference type="InterPro" id="IPR025145">
    <property type="entry name" value="DUF4087"/>
</dbReference>
<accession>A0ABS4AYM9</accession>
<dbReference type="EMBL" id="JAGIYZ010000027">
    <property type="protein sequence ID" value="MBP0466402.1"/>
    <property type="molecule type" value="Genomic_DNA"/>
</dbReference>
<dbReference type="Proteomes" id="UP000680815">
    <property type="component" value="Unassembled WGS sequence"/>
</dbReference>
<keyword evidence="1" id="KW-0732">Signal</keyword>
<feature type="signal peptide" evidence="1">
    <location>
        <begin position="1"/>
        <end position="20"/>
    </location>
</feature>
<evidence type="ECO:0000313" key="3">
    <source>
        <dbReference type="Proteomes" id="UP000680815"/>
    </source>
</evidence>
<feature type="chain" id="PRO_5047408260" evidence="1">
    <location>
        <begin position="21"/>
        <end position="119"/>
    </location>
</feature>
<protein>
    <submittedName>
        <fullName evidence="2">DUF4087 domain-containing protein</fullName>
    </submittedName>
</protein>